<dbReference type="Proteomes" id="UP000199399">
    <property type="component" value="Unassembled WGS sequence"/>
</dbReference>
<evidence type="ECO:0000313" key="2">
    <source>
        <dbReference type="Proteomes" id="UP000199399"/>
    </source>
</evidence>
<dbReference type="OrthoDB" id="7726014at2"/>
<accession>A0A1G7PIZ1</accession>
<keyword evidence="2" id="KW-1185">Reference proteome</keyword>
<dbReference type="EMBL" id="FNBP01000003">
    <property type="protein sequence ID" value="SDF86213.1"/>
    <property type="molecule type" value="Genomic_DNA"/>
</dbReference>
<evidence type="ECO:0000313" key="1">
    <source>
        <dbReference type="EMBL" id="SDF86213.1"/>
    </source>
</evidence>
<name>A0A1G7PIZ1_9RHOB</name>
<protein>
    <recommendedName>
        <fullName evidence="3">Antibiotic biosynthesis monooxygenase</fullName>
    </recommendedName>
</protein>
<sequence length="96" mass="10842">MRYITITTWEIADGADYDVALRAIEEKRLPALKGFGASRITVVRTSERTSAAITEWPDKATRDAAELKIDEVRRSVKRDDQTRMTGEMRGEIVADV</sequence>
<dbReference type="STRING" id="218672.SAMN04489759_103349"/>
<dbReference type="RefSeq" id="WP_093741011.1">
    <property type="nucleotide sequence ID" value="NZ_FNBP01000003.1"/>
</dbReference>
<dbReference type="AlphaFoldDB" id="A0A1G7PIZ1"/>
<organism evidence="1 2">
    <name type="scientific">Sulfitobacter delicatus</name>
    <dbReference type="NCBI Taxonomy" id="218672"/>
    <lineage>
        <taxon>Bacteria</taxon>
        <taxon>Pseudomonadati</taxon>
        <taxon>Pseudomonadota</taxon>
        <taxon>Alphaproteobacteria</taxon>
        <taxon>Rhodobacterales</taxon>
        <taxon>Roseobacteraceae</taxon>
        <taxon>Sulfitobacter</taxon>
    </lineage>
</organism>
<proteinExistence type="predicted"/>
<reference evidence="2" key="1">
    <citation type="submission" date="2016-10" db="EMBL/GenBank/DDBJ databases">
        <authorList>
            <person name="Varghese N."/>
            <person name="Submissions S."/>
        </authorList>
    </citation>
    <scope>NUCLEOTIDE SEQUENCE [LARGE SCALE GENOMIC DNA]</scope>
    <source>
        <strain evidence="2">DSM 16477</strain>
    </source>
</reference>
<gene>
    <name evidence="1" type="ORF">SAMN04489759_103349</name>
</gene>
<evidence type="ECO:0008006" key="3">
    <source>
        <dbReference type="Google" id="ProtNLM"/>
    </source>
</evidence>